<protein>
    <submittedName>
        <fullName evidence="2">Uncharacterized protein</fullName>
    </submittedName>
</protein>
<keyword evidence="1" id="KW-1133">Transmembrane helix</keyword>
<evidence type="ECO:0000313" key="2">
    <source>
        <dbReference type="EMBL" id="KYF85856.1"/>
    </source>
</evidence>
<keyword evidence="1" id="KW-0812">Transmembrane</keyword>
<dbReference type="EMBL" id="JEMB01001606">
    <property type="protein sequence ID" value="KYF85856.1"/>
    <property type="molecule type" value="Genomic_DNA"/>
</dbReference>
<gene>
    <name evidence="2" type="ORF">BE17_40445</name>
</gene>
<accession>A0A150S0K3</accession>
<keyword evidence="1" id="KW-0472">Membrane</keyword>
<dbReference type="AlphaFoldDB" id="A0A150S0K3"/>
<organism evidence="2 3">
    <name type="scientific">Sorangium cellulosum</name>
    <name type="common">Polyangium cellulosum</name>
    <dbReference type="NCBI Taxonomy" id="56"/>
    <lineage>
        <taxon>Bacteria</taxon>
        <taxon>Pseudomonadati</taxon>
        <taxon>Myxococcota</taxon>
        <taxon>Polyangia</taxon>
        <taxon>Polyangiales</taxon>
        <taxon>Polyangiaceae</taxon>
        <taxon>Sorangium</taxon>
    </lineage>
</organism>
<evidence type="ECO:0000256" key="1">
    <source>
        <dbReference type="SAM" id="Phobius"/>
    </source>
</evidence>
<reference evidence="2 3" key="1">
    <citation type="submission" date="2014-02" db="EMBL/GenBank/DDBJ databases">
        <title>The small core and large imbalanced accessory genome model reveals a collaborative survival strategy of Sorangium cellulosum strains in nature.</title>
        <authorList>
            <person name="Han K."/>
            <person name="Peng R."/>
            <person name="Blom J."/>
            <person name="Li Y.-Z."/>
        </authorList>
    </citation>
    <scope>NUCLEOTIDE SEQUENCE [LARGE SCALE GENOMIC DNA]</scope>
    <source>
        <strain evidence="2 3">So0011-07</strain>
    </source>
</reference>
<comment type="caution">
    <text evidence="2">The sequence shown here is derived from an EMBL/GenBank/DDBJ whole genome shotgun (WGS) entry which is preliminary data.</text>
</comment>
<proteinExistence type="predicted"/>
<sequence length="183" mass="19714">MDGRARRRGRTLFIAAAAAAHLGCVVLGALHVDPQKAGGLGRVIAYHGALSGAGSGYNFFAPSVSALPWARFQVTDANGAVHAEVLESGANHEADLRVRSILSLFLQAEDEPLRRSLVASWAGKMFARHPGAESVVVRLEICDLPSMQQYREGRRPAWNLLYQAKLVQHSRVPAARQRNGGAP</sequence>
<name>A0A150S0K3_SORCE</name>
<dbReference type="Proteomes" id="UP000075635">
    <property type="component" value="Unassembled WGS sequence"/>
</dbReference>
<feature type="transmembrane region" description="Helical" evidence="1">
    <location>
        <begin position="12"/>
        <end position="32"/>
    </location>
</feature>
<evidence type="ECO:0000313" key="3">
    <source>
        <dbReference type="Proteomes" id="UP000075635"/>
    </source>
</evidence>